<feature type="binding site" description="in other chain" evidence="6">
    <location>
        <position position="20"/>
    </location>
    <ligand>
        <name>substrate</name>
        <note>ligand shared between homodimeric partners</note>
    </ligand>
</feature>
<feature type="binding site" description="in other chain" evidence="6">
    <location>
        <begin position="5"/>
        <end position="11"/>
    </location>
    <ligand>
        <name>substrate</name>
        <note>ligand shared between homodimeric partners</note>
    </ligand>
</feature>
<evidence type="ECO:0000313" key="8">
    <source>
        <dbReference type="RefSeq" id="XP_014669770.1"/>
    </source>
</evidence>
<evidence type="ECO:0000256" key="5">
    <source>
        <dbReference type="ARBA" id="ARBA00047460"/>
    </source>
</evidence>
<name>A0ABM1EC49_PRICU</name>
<dbReference type="SUPFAM" id="SSF52309">
    <property type="entry name" value="N-(deoxy)ribosyltransferase-like"/>
    <property type="match status" value="1"/>
</dbReference>
<reference evidence="8" key="1">
    <citation type="submission" date="2025-08" db="UniProtKB">
        <authorList>
            <consortium name="RefSeq"/>
        </authorList>
    </citation>
    <scope>IDENTIFICATION</scope>
</reference>
<keyword evidence="4 6" id="KW-0326">Glycosidase</keyword>
<dbReference type="PANTHER" id="PTHR15364">
    <property type="entry name" value="2'-DEOXYNUCLEOSIDE 5'-PHOSPHATE N-HYDROLASE 1"/>
    <property type="match status" value="1"/>
</dbReference>
<dbReference type="RefSeq" id="XP_014669770.1">
    <property type="nucleotide sequence ID" value="XM_014814284.1"/>
</dbReference>
<dbReference type="Pfam" id="PF05014">
    <property type="entry name" value="Nuc_deoxyrib_tr"/>
    <property type="match status" value="1"/>
</dbReference>
<comment type="subcellular location">
    <subcellularLocation>
        <location evidence="6">Cytoplasm</location>
    </subcellularLocation>
    <subcellularLocation>
        <location evidence="6">Nucleus</location>
    </subcellularLocation>
</comment>
<dbReference type="InterPro" id="IPR007710">
    <property type="entry name" value="Nucleoside_deoxyribTrfase"/>
</dbReference>
<protein>
    <recommendedName>
        <fullName evidence="6">Putative 2'-deoxynucleoside 5'-phosphate N-hydrolase 1</fullName>
        <ecNumber evidence="6">3.2.2.-</ecNumber>
    </recommendedName>
</protein>
<evidence type="ECO:0000256" key="3">
    <source>
        <dbReference type="ARBA" id="ARBA00023080"/>
    </source>
</evidence>
<dbReference type="PANTHER" id="PTHR15364:SF0">
    <property type="entry name" value="2'-DEOXYNUCLEOSIDE 5'-PHOSPHATE N-HYDROLASE 1"/>
    <property type="match status" value="1"/>
</dbReference>
<dbReference type="GeneID" id="106810827"/>
<dbReference type="HAMAP" id="MF_03036">
    <property type="entry name" value="Nuc_phosphate_hydrolase"/>
    <property type="match status" value="1"/>
</dbReference>
<comment type="catalytic activity">
    <reaction evidence="6">
        <text>a purine 2'-deoxyribonucleoside 5'-phosphate + H2O = a purine nucleobase + 2-deoxy-D-ribose 5-phosphate</text>
        <dbReference type="Rhea" id="RHEA:51132"/>
        <dbReference type="ChEBI" id="CHEBI:15377"/>
        <dbReference type="ChEBI" id="CHEBI:26386"/>
        <dbReference type="ChEBI" id="CHEBI:62877"/>
        <dbReference type="ChEBI" id="CHEBI:142198"/>
    </reaction>
</comment>
<comment type="catalytic activity">
    <reaction evidence="5">
        <text>5-hydroxymethyl-dUMP + H2O = 5-hydroxymethyluracil + 2-deoxy-D-ribose 5-phosphate</text>
        <dbReference type="Rhea" id="RHEA:77099"/>
        <dbReference type="ChEBI" id="CHEBI:15377"/>
        <dbReference type="ChEBI" id="CHEBI:16964"/>
        <dbReference type="ChEBI" id="CHEBI:62877"/>
        <dbReference type="ChEBI" id="CHEBI:90409"/>
    </reaction>
    <physiologicalReaction direction="left-to-right" evidence="5">
        <dbReference type="Rhea" id="RHEA:77100"/>
    </physiologicalReaction>
</comment>
<organism evidence="7 8">
    <name type="scientific">Priapulus caudatus</name>
    <name type="common">Priapulid worm</name>
    <dbReference type="NCBI Taxonomy" id="37621"/>
    <lineage>
        <taxon>Eukaryota</taxon>
        <taxon>Metazoa</taxon>
        <taxon>Ecdysozoa</taxon>
        <taxon>Scalidophora</taxon>
        <taxon>Priapulida</taxon>
        <taxon>Priapulimorpha</taxon>
        <taxon>Priapulimorphida</taxon>
        <taxon>Priapulidae</taxon>
        <taxon>Priapulus</taxon>
    </lineage>
</organism>
<dbReference type="EC" id="3.2.2.-" evidence="6"/>
<gene>
    <name evidence="8" type="primary">LOC106810827</name>
</gene>
<evidence type="ECO:0000256" key="4">
    <source>
        <dbReference type="ARBA" id="ARBA00023295"/>
    </source>
</evidence>
<proteinExistence type="inferred from homology"/>
<dbReference type="InterPro" id="IPR051239">
    <property type="entry name" value="2'-dNMP_N-hydrolase"/>
</dbReference>
<comment type="function">
    <text evidence="6">Catalyzes the cleavage of the N-glycosidic bond of deoxyribonucleoside 5'-monophosphates to yield deoxyribose 5-phosphate and a purine or pyrimidine base.</text>
</comment>
<comment type="caution">
    <text evidence="6">Lacks conserved residue(s) required for the propagation of feature annotation.</text>
</comment>
<evidence type="ECO:0000256" key="2">
    <source>
        <dbReference type="ARBA" id="ARBA00022801"/>
    </source>
</evidence>
<comment type="subunit">
    <text evidence="1 6">Monomer and homodimer.</text>
</comment>
<dbReference type="InterPro" id="IPR028607">
    <property type="entry name" value="DNPH1"/>
</dbReference>
<keyword evidence="2 6" id="KW-0378">Hydrolase</keyword>
<comment type="similarity">
    <text evidence="6">Belongs to the 2'-deoxynucleoside 5'-phosphate N-hydrolase 1 family.</text>
</comment>
<keyword evidence="7" id="KW-1185">Reference proteome</keyword>
<evidence type="ECO:0000256" key="1">
    <source>
        <dbReference type="ARBA" id="ARBA00011407"/>
    </source>
</evidence>
<evidence type="ECO:0000313" key="7">
    <source>
        <dbReference type="Proteomes" id="UP000695022"/>
    </source>
</evidence>
<keyword evidence="6" id="KW-0963">Cytoplasm</keyword>
<sequence>MADIYFCGSIRGGRQDAELYARVIKMLGEYGQVLTEHVGHKEIGEKGDDMDEREIHDRNMKWLDQAEFVVAEVSQPSLGVGYEIGQAVNMEKRILCLFRESCGRSLSCMIRGLHNDQSVVVKDYKEADLPAILKEFFSEANNGVEASQPCV</sequence>
<dbReference type="Gene3D" id="3.40.50.450">
    <property type="match status" value="1"/>
</dbReference>
<dbReference type="Proteomes" id="UP000695022">
    <property type="component" value="Unplaced"/>
</dbReference>
<feature type="binding site" description="in other chain" evidence="6">
    <location>
        <position position="83"/>
    </location>
    <ligand>
        <name>substrate</name>
        <note>ligand shared between homodimeric partners</note>
    </ligand>
</feature>
<keyword evidence="3 6" id="KW-0546">Nucleotide metabolism</keyword>
<accession>A0ABM1EC49</accession>
<keyword evidence="6" id="KW-0539">Nucleus</keyword>
<evidence type="ECO:0000256" key="6">
    <source>
        <dbReference type="HAMAP-Rule" id="MF_03036"/>
    </source>
</evidence>
<comment type="catalytic activity">
    <reaction evidence="6">
        <text>a pyrimidine 2'-deoxyribonucleoside 5'-phosphate + H2O = a pyrimidine nucleobase + 2-deoxy-D-ribose 5-phosphate</text>
        <dbReference type="Rhea" id="RHEA:57852"/>
        <dbReference type="ChEBI" id="CHEBI:15377"/>
        <dbReference type="ChEBI" id="CHEBI:26432"/>
        <dbReference type="ChEBI" id="CHEBI:62877"/>
        <dbReference type="ChEBI" id="CHEBI:142209"/>
    </reaction>
</comment>